<name>A0ABS9AGV8_9GAMM</name>
<protein>
    <submittedName>
        <fullName evidence="4">DUF305 domain-containing protein</fullName>
    </submittedName>
</protein>
<dbReference type="InterPro" id="IPR012347">
    <property type="entry name" value="Ferritin-like"/>
</dbReference>
<comment type="caution">
    <text evidence="4">The sequence shown here is derived from an EMBL/GenBank/DDBJ whole genome shotgun (WGS) entry which is preliminary data.</text>
</comment>
<gene>
    <name evidence="4" type="ORF">HOP51_12900</name>
</gene>
<feature type="domain" description="DUF305" evidence="3">
    <location>
        <begin position="126"/>
        <end position="184"/>
    </location>
</feature>
<proteinExistence type="predicted"/>
<dbReference type="Proteomes" id="UP001320122">
    <property type="component" value="Unassembled WGS sequence"/>
</dbReference>
<reference evidence="4 5" key="1">
    <citation type="journal article" date="2021" name="Front. Microbiol.">
        <title>Aerobic Denitrification and Heterotrophic Sulfur Oxidation in the Genus Halomonas Revealed by Six Novel Species Characterizations and Genome-Based Analysis.</title>
        <authorList>
            <person name="Wang L."/>
            <person name="Shao Z."/>
        </authorList>
    </citation>
    <scope>NUCLEOTIDE SEQUENCE [LARGE SCALE GENOMIC DNA]</scope>
    <source>
        <strain evidence="4 5">MCCC 1A11036</strain>
    </source>
</reference>
<evidence type="ECO:0000256" key="1">
    <source>
        <dbReference type="SAM" id="MobiDB-lite"/>
    </source>
</evidence>
<evidence type="ECO:0000313" key="4">
    <source>
        <dbReference type="EMBL" id="MCE8021000.1"/>
    </source>
</evidence>
<evidence type="ECO:0000313" key="5">
    <source>
        <dbReference type="Proteomes" id="UP001320122"/>
    </source>
</evidence>
<dbReference type="Gene3D" id="1.20.1260.10">
    <property type="match status" value="1"/>
</dbReference>
<feature type="compositionally biased region" description="Basic and acidic residues" evidence="1">
    <location>
        <begin position="36"/>
        <end position="49"/>
    </location>
</feature>
<dbReference type="InterPro" id="IPR005183">
    <property type="entry name" value="DUF305_CopM-like"/>
</dbReference>
<evidence type="ECO:0000259" key="3">
    <source>
        <dbReference type="Pfam" id="PF03713"/>
    </source>
</evidence>
<keyword evidence="5" id="KW-1185">Reference proteome</keyword>
<feature type="compositionally biased region" description="Acidic residues" evidence="1">
    <location>
        <begin position="58"/>
        <end position="76"/>
    </location>
</feature>
<feature type="chain" id="PRO_5047174342" evidence="2">
    <location>
        <begin position="30"/>
        <end position="187"/>
    </location>
</feature>
<dbReference type="Pfam" id="PF03713">
    <property type="entry name" value="DUF305"/>
    <property type="match status" value="1"/>
</dbReference>
<feature type="signal peptide" evidence="2">
    <location>
        <begin position="1"/>
        <end position="29"/>
    </location>
</feature>
<organism evidence="4 5">
    <name type="scientific">Billgrantia zhangzhouensis</name>
    <dbReference type="NCBI Taxonomy" id="2733481"/>
    <lineage>
        <taxon>Bacteria</taxon>
        <taxon>Pseudomonadati</taxon>
        <taxon>Pseudomonadota</taxon>
        <taxon>Gammaproteobacteria</taxon>
        <taxon>Oceanospirillales</taxon>
        <taxon>Halomonadaceae</taxon>
        <taxon>Billgrantia</taxon>
    </lineage>
</organism>
<dbReference type="EMBL" id="JABFTT010000009">
    <property type="protein sequence ID" value="MCE8021000.1"/>
    <property type="molecule type" value="Genomic_DNA"/>
</dbReference>
<dbReference type="RefSeq" id="WP_234274316.1">
    <property type="nucleotide sequence ID" value="NZ_JABFTT010000009.1"/>
</dbReference>
<accession>A0ABS9AGV8</accession>
<dbReference type="PANTHER" id="PTHR36933">
    <property type="entry name" value="SLL0788 PROTEIN"/>
    <property type="match status" value="1"/>
</dbReference>
<keyword evidence="2" id="KW-0732">Signal</keyword>
<sequence>MSHTLALRPLSALAIILAGGALLAAPVLAAEEEAQAQERIEQASERAETQQDDAQANEAEDGAGEEDESEEDEDVTGVEADHAGHTEHIIEPEEDEHADNPAVQAYREIAERMHAEMQTEYNGDPDVDFARGMIAHHQGAIDMANVVLTHGENEAIHDLAREIIEAQEDEIAFLRDWLAQHGYDEAE</sequence>
<evidence type="ECO:0000256" key="2">
    <source>
        <dbReference type="SAM" id="SignalP"/>
    </source>
</evidence>
<feature type="region of interest" description="Disordered" evidence="1">
    <location>
        <begin position="32"/>
        <end position="77"/>
    </location>
</feature>
<dbReference type="PANTHER" id="PTHR36933:SF1">
    <property type="entry name" value="SLL0788 PROTEIN"/>
    <property type="match status" value="1"/>
</dbReference>